<accession>A0A8A0RI46</accession>
<dbReference type="InterPro" id="IPR019117">
    <property type="entry name" value="CRISPR-assoc_protein_Cmr3"/>
</dbReference>
<dbReference type="RefSeq" id="WP_206708132.1">
    <property type="nucleotide sequence ID" value="NZ_CP059066.1"/>
</dbReference>
<name>A0A8A0RI46_9FIRM</name>
<protein>
    <recommendedName>
        <fullName evidence="3">Type III-B CRISPR module-associated protein Cmr3</fullName>
    </recommendedName>
</protein>
<organism evidence="1 2">
    <name type="scientific">Koleobacter methoxysyntrophicus</name>
    <dbReference type="NCBI Taxonomy" id="2751313"/>
    <lineage>
        <taxon>Bacteria</taxon>
        <taxon>Bacillati</taxon>
        <taxon>Bacillota</taxon>
        <taxon>Clostridia</taxon>
        <taxon>Koleobacterales</taxon>
        <taxon>Koleobacteraceae</taxon>
        <taxon>Koleobacter</taxon>
    </lineage>
</organism>
<dbReference type="AlphaFoldDB" id="A0A8A0RI46"/>
<dbReference type="Pfam" id="PF09700">
    <property type="entry name" value="Cas_Cmr3"/>
    <property type="match status" value="1"/>
</dbReference>
<sequence length="361" mass="40841">MNREKTCETIRIEALDTLFFRDGRPFTKGEETWAWGMFPPVPSVLYGALRSVYFSGDIGKLPMANERNDPTGKLELTGSYISIENLSYFPLPLDCVQFKDAQKDEEDRVFVLDLFENNDGINSCPNGWILKYSGDRPVAAVEGGLISKIELFRYLKTGQGPLTISRLSEHLKSEAKIGNALSRATRRAEDEMLYRVGMFRPKGLNLMVKFRGLEIPERGLMKLGGEGKAAFYERVENEDFSADIEISDNRFKLYFAAPAIFKKGWLPSWIDVDENGSFKGNYKGVRVRLLAAAVGKPLYVGGFDIKAKRPKPMFRSVPAGSVYYFRLEEGSISRVIDIFHNKTVSDYYQAQGFGWAFIGRM</sequence>
<gene>
    <name evidence="1" type="ORF">H0A61_00200</name>
</gene>
<proteinExistence type="predicted"/>
<dbReference type="Proteomes" id="UP000662904">
    <property type="component" value="Chromosome"/>
</dbReference>
<dbReference type="InterPro" id="IPR010165">
    <property type="entry name" value="CRISPR-Cmr3_IIIB"/>
</dbReference>
<dbReference type="KEGG" id="kme:H0A61_00200"/>
<dbReference type="EMBL" id="CP059066">
    <property type="protein sequence ID" value="QSQ07883.1"/>
    <property type="molecule type" value="Genomic_DNA"/>
</dbReference>
<evidence type="ECO:0000313" key="1">
    <source>
        <dbReference type="EMBL" id="QSQ07883.1"/>
    </source>
</evidence>
<dbReference type="NCBIfam" id="TIGR01888">
    <property type="entry name" value="cas_cmr3"/>
    <property type="match status" value="1"/>
</dbReference>
<evidence type="ECO:0008006" key="3">
    <source>
        <dbReference type="Google" id="ProtNLM"/>
    </source>
</evidence>
<dbReference type="Gene3D" id="3.30.70.2940">
    <property type="match status" value="1"/>
</dbReference>
<reference evidence="1" key="1">
    <citation type="submission" date="2020-07" db="EMBL/GenBank/DDBJ databases">
        <title>Koleobacter methoxysyntrophicus gen. nov., sp. nov., a novel anaerobic bacterium isolated from deep subsurface oil field and proposal of Koleobacterales ord. nov. in the phylum Firmicutes.</title>
        <authorList>
            <person name="Sakamoto S."/>
            <person name="Tamaki H."/>
        </authorList>
    </citation>
    <scope>NUCLEOTIDE SEQUENCE</scope>
    <source>
        <strain evidence="1">NRmbB1</strain>
    </source>
</reference>
<dbReference type="Gene3D" id="2.60.40.4350">
    <property type="match status" value="1"/>
</dbReference>
<keyword evidence="2" id="KW-1185">Reference proteome</keyword>
<evidence type="ECO:0000313" key="2">
    <source>
        <dbReference type="Proteomes" id="UP000662904"/>
    </source>
</evidence>